<dbReference type="InterPro" id="IPR003961">
    <property type="entry name" value="FN3_dom"/>
</dbReference>
<sequence length="689" mass="74833">MRNFYGKIPDIDSLLNLKKQTMKKVIYSLFFVFAAVFTACEEELPKANFDLYELKSLEASAGDMNVTLTWEDYENAHPSEYLVIWTTGAAEDDGGQMTVEADKKSVVVENLVNDMTYGFSVQPRYAGGLAGKTSVNCTPKNARYPVTDLTATAGNERVRLSWTKPNSERFTNYQITVSPSGKVITLDDTSLESYIIEGLTNDMEYTFSMVASYPTGNSEPVEVSATPGKVSPILVDQSEKTELTLWEPVTFTLNDMFFMGGDVQSVNWDFGDGMTSVELSPKHAYGAVGDKYTVSVTVTYTDGTTDTGSMDITVVNYKWDSINLESGNYKGYVKVSNPVFSLDGKTMYIPTSTPAGHLFAIDVTTGNIKWVYGIDAITYGGGALIGDDGTIYQCVESKDIDNVHAINSDGTKKWSIKLDDKIGAFPALSADGTVLYCLTNAPTLYALNIVDGSIKWRVEKLDDSNKGCAVAVDKMGNIYAGTNAAIYSFTSSGNERWNGKNIAFKITERGAFALHGDCLYATTLDKGLISVNMTTGEKNWDYKNTGGNAYFPIVDKNGVIYFTEKGVSGKALVYAVEPTGSLKWSKDIASVLTYNGAALSAEGLLFLGNSGGKKVWKLDTNDNGELTEVRNIGQNIMAGVTIGTDKRLYFGTIGSNNIGSIKAVAINASPELSSWSMRGGDLQGTNRQK</sequence>
<dbReference type="Gene3D" id="2.130.10.10">
    <property type="entry name" value="YVTN repeat-like/Quinoprotein amine dehydrogenase"/>
    <property type="match status" value="1"/>
</dbReference>
<dbReference type="InterPro" id="IPR002372">
    <property type="entry name" value="PQQ_rpt_dom"/>
</dbReference>
<evidence type="ECO:0000259" key="2">
    <source>
        <dbReference type="PROSITE" id="PS50853"/>
    </source>
</evidence>
<dbReference type="Pfam" id="PF13360">
    <property type="entry name" value="PQQ_2"/>
    <property type="match status" value="1"/>
</dbReference>
<dbReference type="InterPro" id="IPR015943">
    <property type="entry name" value="WD40/YVTN_repeat-like_dom_sf"/>
</dbReference>
<dbReference type="SUPFAM" id="SSF50998">
    <property type="entry name" value="Quinoprotein alcohol dehydrogenase-like"/>
    <property type="match status" value="1"/>
</dbReference>
<dbReference type="PROSITE" id="PS50853">
    <property type="entry name" value="FN3"/>
    <property type="match status" value="1"/>
</dbReference>
<evidence type="ECO:0000313" key="3">
    <source>
        <dbReference type="EMBL" id="OUO00069.1"/>
    </source>
</evidence>
<dbReference type="InterPro" id="IPR035986">
    <property type="entry name" value="PKD_dom_sf"/>
</dbReference>
<dbReference type="SUPFAM" id="SSF63829">
    <property type="entry name" value="Calcium-dependent phosphotriesterase"/>
    <property type="match status" value="1"/>
</dbReference>
<dbReference type="Proteomes" id="UP000195386">
    <property type="component" value="Unassembled WGS sequence"/>
</dbReference>
<name>A0A1Y3YU68_9BACE</name>
<dbReference type="SUPFAM" id="SSF49299">
    <property type="entry name" value="PKD domain"/>
    <property type="match status" value="1"/>
</dbReference>
<dbReference type="PROSITE" id="PS50093">
    <property type="entry name" value="PKD"/>
    <property type="match status" value="1"/>
</dbReference>
<gene>
    <name evidence="3" type="ORF">B5F97_13495</name>
</gene>
<dbReference type="InterPro" id="IPR018391">
    <property type="entry name" value="PQQ_b-propeller_rpt"/>
</dbReference>
<dbReference type="InterPro" id="IPR036116">
    <property type="entry name" value="FN3_sf"/>
</dbReference>
<dbReference type="InterPro" id="IPR011047">
    <property type="entry name" value="Quinoprotein_ADH-like_sf"/>
</dbReference>
<dbReference type="Gene3D" id="2.40.10.480">
    <property type="match status" value="2"/>
</dbReference>
<protein>
    <submittedName>
        <fullName evidence="3">Cell surface protein</fullName>
    </submittedName>
</protein>
<evidence type="ECO:0000259" key="1">
    <source>
        <dbReference type="PROSITE" id="PS50093"/>
    </source>
</evidence>
<proteinExistence type="predicted"/>
<accession>A0A1Y3YU68</accession>
<dbReference type="AlphaFoldDB" id="A0A1Y3YU68"/>
<dbReference type="EMBL" id="NFII01000014">
    <property type="protein sequence ID" value="OUO00069.1"/>
    <property type="molecule type" value="Genomic_DNA"/>
</dbReference>
<dbReference type="SMART" id="SM00564">
    <property type="entry name" value="PQQ"/>
    <property type="match status" value="7"/>
</dbReference>
<dbReference type="SUPFAM" id="SSF49265">
    <property type="entry name" value="Fibronectin type III"/>
    <property type="match status" value="1"/>
</dbReference>
<feature type="domain" description="PKD" evidence="1">
    <location>
        <begin position="260"/>
        <end position="314"/>
    </location>
</feature>
<reference evidence="4" key="1">
    <citation type="submission" date="2017-04" db="EMBL/GenBank/DDBJ databases">
        <title>Function of individual gut microbiota members based on whole genome sequencing of pure cultures obtained from chicken caecum.</title>
        <authorList>
            <person name="Medvecky M."/>
            <person name="Cejkova D."/>
            <person name="Polansky O."/>
            <person name="Karasova D."/>
            <person name="Kubasova T."/>
            <person name="Cizek A."/>
            <person name="Rychlik I."/>
        </authorList>
    </citation>
    <scope>NUCLEOTIDE SEQUENCE [LARGE SCALE GENOMIC DNA]</scope>
    <source>
        <strain evidence="4">An43</strain>
    </source>
</reference>
<dbReference type="Gene3D" id="2.60.40.10">
    <property type="entry name" value="Immunoglobulins"/>
    <property type="match status" value="3"/>
</dbReference>
<dbReference type="Pfam" id="PF18911">
    <property type="entry name" value="PKD_4"/>
    <property type="match status" value="1"/>
</dbReference>
<dbReference type="InterPro" id="IPR013783">
    <property type="entry name" value="Ig-like_fold"/>
</dbReference>
<dbReference type="Pfam" id="PF00041">
    <property type="entry name" value="fn3"/>
    <property type="match status" value="1"/>
</dbReference>
<dbReference type="CDD" id="cd00063">
    <property type="entry name" value="FN3"/>
    <property type="match status" value="2"/>
</dbReference>
<evidence type="ECO:0000313" key="4">
    <source>
        <dbReference type="Proteomes" id="UP000195386"/>
    </source>
</evidence>
<feature type="domain" description="Fibronectin type-III" evidence="2">
    <location>
        <begin position="138"/>
        <end position="233"/>
    </location>
</feature>
<dbReference type="PANTHER" id="PTHR34512">
    <property type="entry name" value="CELL SURFACE PROTEIN"/>
    <property type="match status" value="1"/>
</dbReference>
<dbReference type="SMART" id="SM00060">
    <property type="entry name" value="FN3"/>
    <property type="match status" value="2"/>
</dbReference>
<organism evidence="3 4">
    <name type="scientific">Bacteroides clarus</name>
    <dbReference type="NCBI Taxonomy" id="626929"/>
    <lineage>
        <taxon>Bacteria</taxon>
        <taxon>Pseudomonadati</taxon>
        <taxon>Bacteroidota</taxon>
        <taxon>Bacteroidia</taxon>
        <taxon>Bacteroidales</taxon>
        <taxon>Bacteroidaceae</taxon>
        <taxon>Bacteroides</taxon>
    </lineage>
</organism>
<dbReference type="InterPro" id="IPR000601">
    <property type="entry name" value="PKD_dom"/>
</dbReference>
<comment type="caution">
    <text evidence="3">The sequence shown here is derived from an EMBL/GenBank/DDBJ whole genome shotgun (WGS) entry which is preliminary data.</text>
</comment>
<dbReference type="PANTHER" id="PTHR34512:SF30">
    <property type="entry name" value="OUTER MEMBRANE PROTEIN ASSEMBLY FACTOR BAMB"/>
    <property type="match status" value="1"/>
</dbReference>